<gene>
    <name evidence="4" type="ORF">PQU94_06220</name>
</gene>
<dbReference type="PANTHER" id="PTHR42776:SF27">
    <property type="entry name" value="DIPEPTIDYL PEPTIDASE FAMILY MEMBER 6"/>
    <property type="match status" value="1"/>
</dbReference>
<dbReference type="RefSeq" id="WP_272740604.1">
    <property type="nucleotide sequence ID" value="NZ_JAQQKW010000003.1"/>
</dbReference>
<dbReference type="InterPro" id="IPR029058">
    <property type="entry name" value="AB_hydrolase_fold"/>
</dbReference>
<dbReference type="SUPFAM" id="SSF50993">
    <property type="entry name" value="Peptidase/esterase 'gauge' domain"/>
    <property type="match status" value="1"/>
</dbReference>
<keyword evidence="1" id="KW-0378">Hydrolase</keyword>
<dbReference type="InterPro" id="IPR001375">
    <property type="entry name" value="Peptidase_S9_cat"/>
</dbReference>
<keyword evidence="5" id="KW-1185">Reference proteome</keyword>
<feature type="signal peptide" evidence="2">
    <location>
        <begin position="1"/>
        <end position="24"/>
    </location>
</feature>
<evidence type="ECO:0000256" key="2">
    <source>
        <dbReference type="SAM" id="SignalP"/>
    </source>
</evidence>
<keyword evidence="2" id="KW-0732">Signal</keyword>
<feature type="chain" id="PRO_5046115047" evidence="2">
    <location>
        <begin position="25"/>
        <end position="661"/>
    </location>
</feature>
<protein>
    <submittedName>
        <fullName evidence="4">Prolyl oligopeptidase family serine peptidase</fullName>
    </submittedName>
</protein>
<evidence type="ECO:0000259" key="3">
    <source>
        <dbReference type="Pfam" id="PF00326"/>
    </source>
</evidence>
<dbReference type="Gene3D" id="3.40.50.1820">
    <property type="entry name" value="alpha/beta hydrolase"/>
    <property type="match status" value="1"/>
</dbReference>
<dbReference type="PANTHER" id="PTHR42776">
    <property type="entry name" value="SERINE PEPTIDASE S9 FAMILY MEMBER"/>
    <property type="match status" value="1"/>
</dbReference>
<feature type="domain" description="Peptidase S9 prolyl oligopeptidase catalytic" evidence="3">
    <location>
        <begin position="462"/>
        <end position="653"/>
    </location>
</feature>
<evidence type="ECO:0000256" key="1">
    <source>
        <dbReference type="ARBA" id="ARBA00022801"/>
    </source>
</evidence>
<sequence length="661" mass="73081">MTGLPFARRRAGALFAFAASLAVAAVVTPVMAAPVPIESFAKFEAINNVTISPDGKHVAAIVSAPNQKWPVISVWDASDLAKTPVWIPSATNRITGVGFFGNDKILFRAEQEITRGDGRLSFTVKTYMADIDGKNIIEPFKTGGRSEANAVGDAASVWLSNLYDEDKVIIRKPGEGAWEYYELSRKTGATRLVAKDSEKWEFVAAGVNLTTAEPLIRQAVDVREGGKFYLITQIKNPATGEWVDHPQLGYVLEERVDLAILGYDTDTNKLFVRTNRGRDKSAIYSYDIKAKTFSEEPLFANDKYNIMAIGLKQNYAEKKLDSVSAIYLGGPAEIQVFLDEKWAAVQKQVKAAFPGKNVTFRVNRGDDKAVVAVDAVDYPTDYYIYQNGALTKMGNERPWIDPKSLGKGEFVTYKARDGLDIPAIVTYPPEWTPAKGPVPLVVLPHGGPWARDEMTWDGSGWPQFLATRGIAVIQPQYRGSEGWGDKLWKAGDREWGQKMSDDNDDAAAFMVTKGVADPKRMAIFGYSYGGFAAIAASVRPNSPYRCAIAGAGVSSLERLGSFWGGNHIQRDVQGHTVKGMDPLKNVANANIPILLYHGDRDRQADTDHSRMFFKAMKAAGKDVQYVEIKDMWHTLPWRPEWHTQSLTLIENYLKSDKCGLL</sequence>
<reference evidence="4 5" key="1">
    <citation type="submission" date="2023-01" db="EMBL/GenBank/DDBJ databases">
        <title>Novel species of the genus Asticcacaulis isolated from rivers.</title>
        <authorList>
            <person name="Lu H."/>
        </authorList>
    </citation>
    <scope>NUCLEOTIDE SEQUENCE [LARGE SCALE GENOMIC DNA]</scope>
    <source>
        <strain evidence="4 5">DXS10W</strain>
    </source>
</reference>
<evidence type="ECO:0000313" key="5">
    <source>
        <dbReference type="Proteomes" id="UP001216595"/>
    </source>
</evidence>
<comment type="caution">
    <text evidence="4">The sequence shown here is derived from an EMBL/GenBank/DDBJ whole genome shotgun (WGS) entry which is preliminary data.</text>
</comment>
<dbReference type="Pfam" id="PF00326">
    <property type="entry name" value="Peptidase_S9"/>
    <property type="match status" value="1"/>
</dbReference>
<accession>A0ABT5ICF9</accession>
<organism evidence="4 5">
    <name type="scientific">Asticcacaulis currens</name>
    <dbReference type="NCBI Taxonomy" id="2984210"/>
    <lineage>
        <taxon>Bacteria</taxon>
        <taxon>Pseudomonadati</taxon>
        <taxon>Pseudomonadota</taxon>
        <taxon>Alphaproteobacteria</taxon>
        <taxon>Caulobacterales</taxon>
        <taxon>Caulobacteraceae</taxon>
        <taxon>Asticcacaulis</taxon>
    </lineage>
</organism>
<dbReference type="Proteomes" id="UP001216595">
    <property type="component" value="Unassembled WGS sequence"/>
</dbReference>
<dbReference type="EMBL" id="JAQQKW010000003">
    <property type="protein sequence ID" value="MDC7693876.1"/>
    <property type="molecule type" value="Genomic_DNA"/>
</dbReference>
<name>A0ABT5ICF9_9CAUL</name>
<evidence type="ECO:0000313" key="4">
    <source>
        <dbReference type="EMBL" id="MDC7693876.1"/>
    </source>
</evidence>
<proteinExistence type="predicted"/>
<dbReference type="SUPFAM" id="SSF53474">
    <property type="entry name" value="alpha/beta-Hydrolases"/>
    <property type="match status" value="1"/>
</dbReference>